<dbReference type="SUPFAM" id="SSF52172">
    <property type="entry name" value="CheY-like"/>
    <property type="match status" value="1"/>
</dbReference>
<dbReference type="CDD" id="cd17557">
    <property type="entry name" value="REC_Rcp-like"/>
    <property type="match status" value="1"/>
</dbReference>
<comment type="caution">
    <text evidence="3">The sequence shown here is derived from an EMBL/GenBank/DDBJ whole genome shotgun (WGS) entry which is preliminary data.</text>
</comment>
<feature type="modified residue" description="4-aspartylphosphate" evidence="1">
    <location>
        <position position="65"/>
    </location>
</feature>
<dbReference type="RefSeq" id="WP_123140079.1">
    <property type="nucleotide sequence ID" value="NZ_JAKEDQ010000004.1"/>
</dbReference>
<gene>
    <name evidence="3" type="ORF">EDC29_103347</name>
</gene>
<protein>
    <submittedName>
        <fullName evidence="3">Response regulator receiver domain-containing protein</fullName>
    </submittedName>
</protein>
<dbReference type="Gene3D" id="3.40.50.2300">
    <property type="match status" value="1"/>
</dbReference>
<dbReference type="InterPro" id="IPR011006">
    <property type="entry name" value="CheY-like_superfamily"/>
</dbReference>
<evidence type="ECO:0000313" key="4">
    <source>
        <dbReference type="Proteomes" id="UP000295247"/>
    </source>
</evidence>
<keyword evidence="1" id="KW-0597">Phosphoprotein</keyword>
<dbReference type="PANTHER" id="PTHR44520">
    <property type="entry name" value="RESPONSE REGULATOR RCP1-RELATED"/>
    <property type="match status" value="1"/>
</dbReference>
<dbReference type="InterPro" id="IPR052893">
    <property type="entry name" value="TCS_response_regulator"/>
</dbReference>
<evidence type="ECO:0000313" key="3">
    <source>
        <dbReference type="EMBL" id="TCW37148.1"/>
    </source>
</evidence>
<dbReference type="SMART" id="SM00448">
    <property type="entry name" value="REC"/>
    <property type="match status" value="1"/>
</dbReference>
<dbReference type="Pfam" id="PF00072">
    <property type="entry name" value="Response_reg"/>
    <property type="match status" value="1"/>
</dbReference>
<dbReference type="GO" id="GO:0000160">
    <property type="term" value="P:phosphorelay signal transduction system"/>
    <property type="evidence" value="ECO:0007669"/>
    <property type="project" value="InterPro"/>
</dbReference>
<evidence type="ECO:0000256" key="1">
    <source>
        <dbReference type="PROSITE-ProRule" id="PRU00169"/>
    </source>
</evidence>
<evidence type="ECO:0000259" key="2">
    <source>
        <dbReference type="PROSITE" id="PS50110"/>
    </source>
</evidence>
<dbReference type="InterPro" id="IPR001789">
    <property type="entry name" value="Sig_transdc_resp-reg_receiver"/>
</dbReference>
<dbReference type="PROSITE" id="PS50110">
    <property type="entry name" value="RESPONSE_REGULATORY"/>
    <property type="match status" value="1"/>
</dbReference>
<reference evidence="3 4" key="1">
    <citation type="submission" date="2019-03" db="EMBL/GenBank/DDBJ databases">
        <title>Genomic Encyclopedia of Type Strains, Phase IV (KMG-IV): sequencing the most valuable type-strain genomes for metagenomic binning, comparative biology and taxonomic classification.</title>
        <authorList>
            <person name="Goeker M."/>
        </authorList>
    </citation>
    <scope>NUCLEOTIDE SEQUENCE [LARGE SCALE GENOMIC DNA]</scope>
    <source>
        <strain evidence="3 4">DSM 203</strain>
    </source>
</reference>
<sequence>MSAGPHCSMLLVEDDPVDLDFILRALTPHIDPDWISVARDGEEVLARVEHWERGTQPPPQLILLDLKLPGIDGLEVLRRLRRSEPGRLIPVVVLTSSDEPRDIQAAYDLGANSYVVKPINYERFLEGLHQINRYWCCINRPPS</sequence>
<dbReference type="EMBL" id="SMDC01000003">
    <property type="protein sequence ID" value="TCW37148.1"/>
    <property type="molecule type" value="Genomic_DNA"/>
</dbReference>
<accession>A0A4R4ADH4</accession>
<proteinExistence type="predicted"/>
<organism evidence="3 4">
    <name type="scientific">Marichromatium gracile</name>
    <name type="common">Chromatium gracile</name>
    <dbReference type="NCBI Taxonomy" id="1048"/>
    <lineage>
        <taxon>Bacteria</taxon>
        <taxon>Pseudomonadati</taxon>
        <taxon>Pseudomonadota</taxon>
        <taxon>Gammaproteobacteria</taxon>
        <taxon>Chromatiales</taxon>
        <taxon>Chromatiaceae</taxon>
        <taxon>Marichromatium</taxon>
    </lineage>
</organism>
<dbReference type="Proteomes" id="UP000295247">
    <property type="component" value="Unassembled WGS sequence"/>
</dbReference>
<feature type="domain" description="Response regulatory" evidence="2">
    <location>
        <begin position="8"/>
        <end position="132"/>
    </location>
</feature>
<name>A0A4R4ADH4_MARGR</name>
<dbReference type="AlphaFoldDB" id="A0A4R4ADH4"/>